<sequence>MSTTNDILNKSLVGRQLSAVTFVMDYFQFHFDDSRLTVYSLPIATTGEPIISNFRDRLCAFIGRDVTFAEEVLDIALNIDFGTFGRITIPLDEESRVTVEVAELSQAGTSVLMW</sequence>
<evidence type="ECO:0000313" key="1">
    <source>
        <dbReference type="EMBL" id="NII06352.1"/>
    </source>
</evidence>
<dbReference type="EMBL" id="JAARLZ010000004">
    <property type="protein sequence ID" value="NII06352.1"/>
    <property type="molecule type" value="Genomic_DNA"/>
</dbReference>
<dbReference type="Proteomes" id="UP000490980">
    <property type="component" value="Unassembled WGS sequence"/>
</dbReference>
<evidence type="ECO:0000313" key="2">
    <source>
        <dbReference type="Proteomes" id="UP000490980"/>
    </source>
</evidence>
<accession>A0A7X5ZI08</accession>
<name>A0A7X5ZI08_9GAMM</name>
<organism evidence="1 2">
    <name type="scientific">Luteibacter anthropi</name>
    <dbReference type="NCBI Taxonomy" id="564369"/>
    <lineage>
        <taxon>Bacteria</taxon>
        <taxon>Pseudomonadati</taxon>
        <taxon>Pseudomonadota</taxon>
        <taxon>Gammaproteobacteria</taxon>
        <taxon>Lysobacterales</taxon>
        <taxon>Rhodanobacteraceae</taxon>
        <taxon>Luteibacter</taxon>
    </lineage>
</organism>
<gene>
    <name evidence="1" type="ORF">HBF25_08145</name>
</gene>
<dbReference type="AlphaFoldDB" id="A0A7X5ZI08"/>
<reference evidence="1 2" key="1">
    <citation type="submission" date="2020-03" db="EMBL/GenBank/DDBJ databases">
        <authorList>
            <person name="Lai Q."/>
        </authorList>
    </citation>
    <scope>NUCLEOTIDE SEQUENCE [LARGE SCALE GENOMIC DNA]</scope>
    <source>
        <strain evidence="1 2">CCUG 25036</strain>
    </source>
</reference>
<comment type="caution">
    <text evidence="1">The sequence shown here is derived from an EMBL/GenBank/DDBJ whole genome shotgun (WGS) entry which is preliminary data.</text>
</comment>
<proteinExistence type="predicted"/>
<protein>
    <submittedName>
        <fullName evidence="1">Uncharacterized protein</fullName>
    </submittedName>
</protein>
<dbReference type="RefSeq" id="WP_166947376.1">
    <property type="nucleotide sequence ID" value="NZ_JAARLZ010000004.1"/>
</dbReference>
<keyword evidence="2" id="KW-1185">Reference proteome</keyword>